<feature type="compositionally biased region" description="Acidic residues" evidence="7">
    <location>
        <begin position="475"/>
        <end position="492"/>
    </location>
</feature>
<name>A0AAV4IPG6_9GAST</name>
<keyword evidence="5" id="KW-0040">ANK repeat</keyword>
<evidence type="ECO:0000256" key="3">
    <source>
        <dbReference type="ARBA" id="ARBA00022737"/>
    </source>
</evidence>
<evidence type="ECO:0000256" key="6">
    <source>
        <dbReference type="PROSITE-ProRule" id="PRU00339"/>
    </source>
</evidence>
<evidence type="ECO:0000256" key="4">
    <source>
        <dbReference type="ARBA" id="ARBA00023242"/>
    </source>
</evidence>
<feature type="compositionally biased region" description="Acidic residues" evidence="7">
    <location>
        <begin position="517"/>
        <end position="526"/>
    </location>
</feature>
<evidence type="ECO:0000313" key="8">
    <source>
        <dbReference type="EMBL" id="GFS11555.1"/>
    </source>
</evidence>
<evidence type="ECO:0000256" key="7">
    <source>
        <dbReference type="SAM" id="MobiDB-lite"/>
    </source>
</evidence>
<dbReference type="InterPro" id="IPR011990">
    <property type="entry name" value="TPR-like_helical_dom_sf"/>
</dbReference>
<keyword evidence="3" id="KW-0677">Repeat</keyword>
<dbReference type="AlphaFoldDB" id="A0AAV4IPG6"/>
<comment type="caution">
    <text evidence="8">The sequence shown here is derived from an EMBL/GenBank/DDBJ whole genome shotgun (WGS) entry which is preliminary data.</text>
</comment>
<evidence type="ECO:0000256" key="2">
    <source>
        <dbReference type="ARBA" id="ARBA00022614"/>
    </source>
</evidence>
<feature type="repeat" description="TPR" evidence="6">
    <location>
        <begin position="352"/>
        <end position="385"/>
    </location>
</feature>
<dbReference type="SMART" id="SM00248">
    <property type="entry name" value="ANK"/>
    <property type="match status" value="3"/>
</dbReference>
<feature type="repeat" description="ANK" evidence="5">
    <location>
        <begin position="580"/>
        <end position="612"/>
    </location>
</feature>
<dbReference type="PANTHER" id="PTHR46358:SF1">
    <property type="entry name" value="TONSOKU-LIKE PROTEIN"/>
    <property type="match status" value="1"/>
</dbReference>
<keyword evidence="9" id="KW-1185">Reference proteome</keyword>
<protein>
    <submittedName>
        <fullName evidence="8">Tonsoku-like protein</fullName>
    </submittedName>
</protein>
<dbReference type="InterPro" id="IPR036770">
    <property type="entry name" value="Ankyrin_rpt-contain_sf"/>
</dbReference>
<dbReference type="InterPro" id="IPR052311">
    <property type="entry name" value="MMS22L-TONSL_complex_comp"/>
</dbReference>
<comment type="subcellular location">
    <subcellularLocation>
        <location evidence="1">Nucleus</location>
    </subcellularLocation>
</comment>
<gene>
    <name evidence="8" type="ORF">ElyMa_001350700</name>
</gene>
<evidence type="ECO:0000313" key="9">
    <source>
        <dbReference type="Proteomes" id="UP000762676"/>
    </source>
</evidence>
<dbReference type="PROSITE" id="PS50088">
    <property type="entry name" value="ANK_REPEAT"/>
    <property type="match status" value="3"/>
</dbReference>
<dbReference type="PANTHER" id="PTHR46358">
    <property type="entry name" value="TONSOKU-LIKE PROTEIN"/>
    <property type="match status" value="1"/>
</dbReference>
<organism evidence="8 9">
    <name type="scientific">Elysia marginata</name>
    <dbReference type="NCBI Taxonomy" id="1093978"/>
    <lineage>
        <taxon>Eukaryota</taxon>
        <taxon>Metazoa</taxon>
        <taxon>Spiralia</taxon>
        <taxon>Lophotrochozoa</taxon>
        <taxon>Mollusca</taxon>
        <taxon>Gastropoda</taxon>
        <taxon>Heterobranchia</taxon>
        <taxon>Euthyneura</taxon>
        <taxon>Panpulmonata</taxon>
        <taxon>Sacoglossa</taxon>
        <taxon>Placobranchoidea</taxon>
        <taxon>Plakobranchidae</taxon>
        <taxon>Elysia</taxon>
    </lineage>
</organism>
<sequence>MDADDAKNLQCFLREKKKAEAKNKLKEVAEFCNCIGEIYSKYGQYEDAIQEHTQELHLSEALGDKIGEAVACRKIGECHCFLGQYELALSLQKRHLVLARECENSLEEQRAWATIGKTYFCQSDSRNLVNSAHASKKAEKAYTKALEVCEKVKSSVKLEEYMAMKGRLYLNIGLVYDTRGEIKLCADVMKRAVAIAEKFKLLDEQYMCHSSLASMYYKCGQPTQAMRSVDLALKMAEKLRNKVAEKEMYIQKTQIFVSLGDYLAAKHCLKKAYKIKVMSETGDRKLMKLFQCVNKMQDAAVDLEMNTNAKRIAELKEVVADNLAELGNFSEAVEYYLATLDSKDLLTSEKRADIYVSLAQTYADLRNYDEAIFYYRQELEERKNNQEQSCRTLLNIAELEELRGSKYSVLCKIYMSAFEAARKAKHVKLQIQTLKSLIALQKVLKQNEHLKETEKKLESIARKHGISNEHASSSGDDDDEDDKDNSSDDDNDGVARRKGKPSSNTNDGNLSLSDLTLSEDESEGDNPDLATIHNRQKKSKIARRNEKGETPLHRACIDGNLKKAKALIAQGHPVNPRDFCGWLPLHEACNHGHIEVVKCLLEAGAWINDRGGERCGGVTPLIDAANCGNLAIIRLLVTRGASLHAKDDDVR</sequence>
<dbReference type="EMBL" id="BMAT01002677">
    <property type="protein sequence ID" value="GFS11555.1"/>
    <property type="molecule type" value="Genomic_DNA"/>
</dbReference>
<dbReference type="InterPro" id="IPR019734">
    <property type="entry name" value="TPR_rpt"/>
</dbReference>
<dbReference type="Gene3D" id="1.25.40.10">
    <property type="entry name" value="Tetratricopeptide repeat domain"/>
    <property type="match status" value="2"/>
</dbReference>
<feature type="repeat" description="ANK" evidence="5">
    <location>
        <begin position="616"/>
        <end position="648"/>
    </location>
</feature>
<reference evidence="8 9" key="1">
    <citation type="journal article" date="2021" name="Elife">
        <title>Chloroplast acquisition without the gene transfer in kleptoplastic sea slugs, Plakobranchus ocellatus.</title>
        <authorList>
            <person name="Maeda T."/>
            <person name="Takahashi S."/>
            <person name="Yoshida T."/>
            <person name="Shimamura S."/>
            <person name="Takaki Y."/>
            <person name="Nagai Y."/>
            <person name="Toyoda A."/>
            <person name="Suzuki Y."/>
            <person name="Arimoto A."/>
            <person name="Ishii H."/>
            <person name="Satoh N."/>
            <person name="Nishiyama T."/>
            <person name="Hasebe M."/>
            <person name="Maruyama T."/>
            <person name="Minagawa J."/>
            <person name="Obokata J."/>
            <person name="Shigenobu S."/>
        </authorList>
    </citation>
    <scope>NUCLEOTIDE SEQUENCE [LARGE SCALE GENOMIC DNA]</scope>
</reference>
<dbReference type="PROSITE" id="PS50005">
    <property type="entry name" value="TPR"/>
    <property type="match status" value="1"/>
</dbReference>
<dbReference type="InterPro" id="IPR002110">
    <property type="entry name" value="Ankyrin_rpt"/>
</dbReference>
<dbReference type="Pfam" id="PF12796">
    <property type="entry name" value="Ank_2"/>
    <property type="match status" value="1"/>
</dbReference>
<feature type="repeat" description="ANK" evidence="5">
    <location>
        <begin position="547"/>
        <end position="579"/>
    </location>
</feature>
<dbReference type="GO" id="GO:0043596">
    <property type="term" value="C:nuclear replication fork"/>
    <property type="evidence" value="ECO:0007669"/>
    <property type="project" value="TreeGrafter"/>
</dbReference>
<keyword evidence="6" id="KW-0802">TPR repeat</keyword>
<dbReference type="SUPFAM" id="SSF48452">
    <property type="entry name" value="TPR-like"/>
    <property type="match status" value="2"/>
</dbReference>
<dbReference type="GO" id="GO:0000724">
    <property type="term" value="P:double-strand break repair via homologous recombination"/>
    <property type="evidence" value="ECO:0007669"/>
    <property type="project" value="TreeGrafter"/>
</dbReference>
<keyword evidence="4" id="KW-0539">Nucleus</keyword>
<dbReference type="Proteomes" id="UP000762676">
    <property type="component" value="Unassembled WGS sequence"/>
</dbReference>
<dbReference type="SUPFAM" id="SSF48403">
    <property type="entry name" value="Ankyrin repeat"/>
    <property type="match status" value="1"/>
</dbReference>
<dbReference type="Pfam" id="PF13181">
    <property type="entry name" value="TPR_8"/>
    <property type="match status" value="2"/>
</dbReference>
<feature type="region of interest" description="Disordered" evidence="7">
    <location>
        <begin position="459"/>
        <end position="547"/>
    </location>
</feature>
<dbReference type="Gene3D" id="1.25.40.20">
    <property type="entry name" value="Ankyrin repeat-containing domain"/>
    <property type="match status" value="1"/>
</dbReference>
<proteinExistence type="predicted"/>
<dbReference type="PRINTS" id="PR01415">
    <property type="entry name" value="ANKYRIN"/>
</dbReference>
<evidence type="ECO:0000256" key="1">
    <source>
        <dbReference type="ARBA" id="ARBA00004123"/>
    </source>
</evidence>
<dbReference type="SMART" id="SM00028">
    <property type="entry name" value="TPR"/>
    <property type="match status" value="5"/>
</dbReference>
<dbReference type="GO" id="GO:0031297">
    <property type="term" value="P:replication fork processing"/>
    <property type="evidence" value="ECO:0007669"/>
    <property type="project" value="TreeGrafter"/>
</dbReference>
<dbReference type="PROSITE" id="PS50297">
    <property type="entry name" value="ANK_REP_REGION"/>
    <property type="match status" value="3"/>
</dbReference>
<evidence type="ECO:0000256" key="5">
    <source>
        <dbReference type="PROSITE-ProRule" id="PRU00023"/>
    </source>
</evidence>
<keyword evidence="2" id="KW-0433">Leucine-rich repeat</keyword>
<accession>A0AAV4IPG6</accession>